<evidence type="ECO:0000313" key="11">
    <source>
        <dbReference type="EMBL" id="WAZ72013.1"/>
    </source>
</evidence>
<keyword evidence="7 9" id="KW-1133">Transmembrane helix</keyword>
<protein>
    <recommendedName>
        <fullName evidence="3 9">Phosphate transport system permease protein PstA</fullName>
    </recommendedName>
</protein>
<evidence type="ECO:0000256" key="1">
    <source>
        <dbReference type="ARBA" id="ARBA00004651"/>
    </source>
</evidence>
<comment type="subcellular location">
    <subcellularLocation>
        <location evidence="1 9">Cell membrane</location>
        <topology evidence="1 9">Multi-pass membrane protein</topology>
    </subcellularLocation>
</comment>
<reference evidence="11" key="1">
    <citation type="submission" date="2022-12" db="EMBL/GenBank/DDBJ databases">
        <title>B. miyamotoi WGS.</title>
        <authorList>
            <person name="Gabriele M."/>
            <person name="Kuleshov K.V."/>
            <person name="Hepner S."/>
            <person name="Hoornstra D."/>
            <person name="Hovius J.W."/>
            <person name="Platonov A.E."/>
            <person name="Fingerle V."/>
            <person name="Strube C."/>
        </authorList>
    </citation>
    <scope>NUCLEOTIDE SEQUENCE</scope>
    <source>
        <strain evidence="11">ZStruIII14-9</strain>
    </source>
</reference>
<dbReference type="Pfam" id="PF00528">
    <property type="entry name" value="BPD_transp_1"/>
    <property type="match status" value="1"/>
</dbReference>
<dbReference type="PROSITE" id="PS50928">
    <property type="entry name" value="ABC_TM1"/>
    <property type="match status" value="1"/>
</dbReference>
<dbReference type="PANTHER" id="PTHR43470">
    <property type="entry name" value="PHOSPHATE TRANSPORT SYSTEM PERMEASE PROTEIN PSTA-RELATED"/>
    <property type="match status" value="1"/>
</dbReference>
<comment type="similarity">
    <text evidence="2 9">Belongs to the binding-protein-dependent transport system permease family. CysTW subfamily.</text>
</comment>
<keyword evidence="8 9" id="KW-0472">Membrane</keyword>
<comment type="caution">
    <text evidence="9">Lacks conserved residue(s) required for the propagation of feature annotation.</text>
</comment>
<evidence type="ECO:0000256" key="9">
    <source>
        <dbReference type="RuleBase" id="RU363043"/>
    </source>
</evidence>
<dbReference type="NCBIfam" id="TIGR00974">
    <property type="entry name" value="3a0107s02c"/>
    <property type="match status" value="1"/>
</dbReference>
<evidence type="ECO:0000256" key="2">
    <source>
        <dbReference type="ARBA" id="ARBA00007069"/>
    </source>
</evidence>
<dbReference type="AlphaFoldDB" id="A0AAX3JMZ2"/>
<accession>A0AAX3JMZ2</accession>
<evidence type="ECO:0000313" key="12">
    <source>
        <dbReference type="Proteomes" id="UP001164513"/>
    </source>
</evidence>
<evidence type="ECO:0000256" key="8">
    <source>
        <dbReference type="ARBA" id="ARBA00023136"/>
    </source>
</evidence>
<dbReference type="SUPFAM" id="SSF53850">
    <property type="entry name" value="Periplasmic binding protein-like II"/>
    <property type="match status" value="1"/>
</dbReference>
<dbReference type="GO" id="GO:0005315">
    <property type="term" value="F:phosphate transmembrane transporter activity"/>
    <property type="evidence" value="ECO:0007669"/>
    <property type="project" value="InterPro"/>
</dbReference>
<dbReference type="GO" id="GO:0005886">
    <property type="term" value="C:plasma membrane"/>
    <property type="evidence" value="ECO:0007669"/>
    <property type="project" value="UniProtKB-SubCell"/>
</dbReference>
<organism evidence="11 12">
    <name type="scientific">Borrelia miyamotoi</name>
    <dbReference type="NCBI Taxonomy" id="47466"/>
    <lineage>
        <taxon>Bacteria</taxon>
        <taxon>Pseudomonadati</taxon>
        <taxon>Spirochaetota</taxon>
        <taxon>Spirochaetia</taxon>
        <taxon>Spirochaetales</taxon>
        <taxon>Borreliaceae</taxon>
        <taxon>Borrelia</taxon>
    </lineage>
</organism>
<dbReference type="EMBL" id="CP114720">
    <property type="protein sequence ID" value="WAZ72013.1"/>
    <property type="molecule type" value="Genomic_DNA"/>
</dbReference>
<sequence>MNTIKINKLFNQIAFCIINFIAYSLIMLLIFIISYIIYNSLFFTSKKQTLFLDEKKYFLPFKFNNKIIKIAFIINKSIKAEEITTQDIYNIYNNKISHWGSISDQNIDIVPIASLQSNLSSKIILETFTKDNKFNNRYIKIIESNEEMISTVNQTSGAIGYLSKEELEKLDFKKYPKIKLLKISSMSILIGKKTLQKSENEIIDTLSLNGIKKLLVGTTDWNELISKTIKLNIIKYSDYDQNAIKIVEENEGTIAVVPWHAFYKSDAPFLKLYYMQKSMPLNLNFILSTPRNSGKYGGISYLILNTFYVILLTAIISISIGIGTGIMLAEYTSNKVLYKTVSMSVDILSSIPAIIFGLFGLIFFVPILGMGIFSGAITSSLMILPMIIKTTEEALKSIPKSYKYGSFALGANKTETIIKILLPASSPGILTGIVLAIGRALGETAVLLFTMGTNLGLASSLNEPSRSLTVHLLLLFQEGYLDKGFATASILIIMILLINLTSKFLINKLYRIKVND</sequence>
<dbReference type="CDD" id="cd06261">
    <property type="entry name" value="TM_PBP2"/>
    <property type="match status" value="1"/>
</dbReference>
<feature type="transmembrane region" description="Helical" evidence="9">
    <location>
        <begin position="347"/>
        <end position="373"/>
    </location>
</feature>
<feature type="transmembrane region" description="Helical" evidence="9">
    <location>
        <begin position="301"/>
        <end position="327"/>
    </location>
</feature>
<dbReference type="GO" id="GO:0035435">
    <property type="term" value="P:phosphate ion transmembrane transport"/>
    <property type="evidence" value="ECO:0007669"/>
    <property type="project" value="InterPro"/>
</dbReference>
<keyword evidence="5 9" id="KW-1003">Cell membrane</keyword>
<dbReference type="InterPro" id="IPR005672">
    <property type="entry name" value="Phosphate_PstA"/>
</dbReference>
<feature type="domain" description="ABC transmembrane type-1" evidence="10">
    <location>
        <begin position="303"/>
        <end position="502"/>
    </location>
</feature>
<proteinExistence type="inferred from homology"/>
<dbReference type="SUPFAM" id="SSF161098">
    <property type="entry name" value="MetI-like"/>
    <property type="match status" value="1"/>
</dbReference>
<gene>
    <name evidence="11" type="primary">pstA</name>
    <name evidence="11" type="ORF">O5404_03215</name>
</gene>
<evidence type="ECO:0000259" key="10">
    <source>
        <dbReference type="PROSITE" id="PS50928"/>
    </source>
</evidence>
<dbReference type="Gene3D" id="1.10.3720.10">
    <property type="entry name" value="MetI-like"/>
    <property type="match status" value="1"/>
</dbReference>
<dbReference type="InterPro" id="IPR035906">
    <property type="entry name" value="MetI-like_sf"/>
</dbReference>
<evidence type="ECO:0000256" key="3">
    <source>
        <dbReference type="ARBA" id="ARBA00016864"/>
    </source>
</evidence>
<keyword evidence="6 9" id="KW-0812">Transmembrane</keyword>
<dbReference type="Proteomes" id="UP001164513">
    <property type="component" value="Chromosome"/>
</dbReference>
<keyword evidence="4" id="KW-0813">Transport</keyword>
<evidence type="ECO:0000256" key="5">
    <source>
        <dbReference type="ARBA" id="ARBA00022475"/>
    </source>
</evidence>
<evidence type="ECO:0000256" key="6">
    <source>
        <dbReference type="ARBA" id="ARBA00022692"/>
    </source>
</evidence>
<dbReference type="PANTHER" id="PTHR43470:SF3">
    <property type="entry name" value="PHOSPHATE TRANSPORT SYSTEM PERMEASE PROTEIN PSTA-RELATED"/>
    <property type="match status" value="1"/>
</dbReference>
<name>A0AAX3JMZ2_9SPIR</name>
<feature type="transmembrane region" description="Helical" evidence="9">
    <location>
        <begin position="420"/>
        <end position="441"/>
    </location>
</feature>
<evidence type="ECO:0000256" key="4">
    <source>
        <dbReference type="ARBA" id="ARBA00022448"/>
    </source>
</evidence>
<dbReference type="InterPro" id="IPR000515">
    <property type="entry name" value="MetI-like"/>
</dbReference>
<feature type="transmembrane region" description="Helical" evidence="9">
    <location>
        <begin position="12"/>
        <end position="38"/>
    </location>
</feature>
<evidence type="ECO:0000256" key="7">
    <source>
        <dbReference type="ARBA" id="ARBA00022989"/>
    </source>
</evidence>
<feature type="transmembrane region" description="Helical" evidence="9">
    <location>
        <begin position="485"/>
        <end position="506"/>
    </location>
</feature>
<dbReference type="Gene3D" id="3.40.190.10">
    <property type="entry name" value="Periplasmic binding protein-like II"/>
    <property type="match status" value="1"/>
</dbReference>